<dbReference type="InterPro" id="IPR013325">
    <property type="entry name" value="RNA_pol_sigma_r2"/>
</dbReference>
<dbReference type="SUPFAM" id="SSF88946">
    <property type="entry name" value="Sigma2 domain of RNA polymerase sigma factors"/>
    <property type="match status" value="1"/>
</dbReference>
<dbReference type="Pfam" id="PF04542">
    <property type="entry name" value="Sigma70_r2"/>
    <property type="match status" value="1"/>
</dbReference>
<dbReference type="Gene3D" id="1.10.1740.10">
    <property type="match status" value="1"/>
</dbReference>
<sequence>MTDDELVAALAQHQEAALTALIDQYGDFIRQVVWHYLQGEYMRGYTLDIENRSYYQIWQKIALYNPSKGAFKSWLGTVVKNQTLDYIRAWLALNRMWRCRRR</sequence>
<evidence type="ECO:0000313" key="3">
    <source>
        <dbReference type="Proteomes" id="UP001597191"/>
    </source>
</evidence>
<feature type="domain" description="RNA polymerase sigma-70 region 2" evidence="1">
    <location>
        <begin position="21"/>
        <end position="88"/>
    </location>
</feature>
<dbReference type="EMBL" id="JBHTOH010000089">
    <property type="protein sequence ID" value="MFD1411893.1"/>
    <property type="molecule type" value="Genomic_DNA"/>
</dbReference>
<accession>A0ABW4BQH6</accession>
<dbReference type="InterPro" id="IPR007627">
    <property type="entry name" value="RNA_pol_sigma70_r2"/>
</dbReference>
<reference evidence="3" key="1">
    <citation type="journal article" date="2019" name="Int. J. Syst. Evol. Microbiol.">
        <title>The Global Catalogue of Microorganisms (GCM) 10K type strain sequencing project: providing services to taxonomists for standard genome sequencing and annotation.</title>
        <authorList>
            <consortium name="The Broad Institute Genomics Platform"/>
            <consortium name="The Broad Institute Genome Sequencing Center for Infectious Disease"/>
            <person name="Wu L."/>
            <person name="Ma J."/>
        </authorList>
    </citation>
    <scope>NUCLEOTIDE SEQUENCE [LARGE SCALE GENOMIC DNA]</scope>
    <source>
        <strain evidence="3">CCM 8937</strain>
    </source>
</reference>
<name>A0ABW4BQH6_9LACO</name>
<gene>
    <name evidence="2" type="ORF">ACFQ4R_09885</name>
</gene>
<evidence type="ECO:0000259" key="1">
    <source>
        <dbReference type="Pfam" id="PF04542"/>
    </source>
</evidence>
<comment type="caution">
    <text evidence="2">The sequence shown here is derived from an EMBL/GenBank/DDBJ whole genome shotgun (WGS) entry which is preliminary data.</text>
</comment>
<dbReference type="Proteomes" id="UP001597191">
    <property type="component" value="Unassembled WGS sequence"/>
</dbReference>
<organism evidence="2 3">
    <name type="scientific">Lapidilactobacillus gannanensis</name>
    <dbReference type="NCBI Taxonomy" id="2486002"/>
    <lineage>
        <taxon>Bacteria</taxon>
        <taxon>Bacillati</taxon>
        <taxon>Bacillota</taxon>
        <taxon>Bacilli</taxon>
        <taxon>Lactobacillales</taxon>
        <taxon>Lactobacillaceae</taxon>
        <taxon>Lapidilactobacillus</taxon>
    </lineage>
</organism>
<dbReference type="RefSeq" id="WP_164509221.1">
    <property type="nucleotide sequence ID" value="NZ_JBHTOH010000089.1"/>
</dbReference>
<evidence type="ECO:0000313" key="2">
    <source>
        <dbReference type="EMBL" id="MFD1411893.1"/>
    </source>
</evidence>
<protein>
    <submittedName>
        <fullName evidence="2">Sigma factor</fullName>
    </submittedName>
</protein>
<proteinExistence type="predicted"/>
<keyword evidence="3" id="KW-1185">Reference proteome</keyword>